<evidence type="ECO:0000313" key="2">
    <source>
        <dbReference type="Proteomes" id="UP001595748"/>
    </source>
</evidence>
<keyword evidence="2" id="KW-1185">Reference proteome</keyword>
<organism evidence="1 2">
    <name type="scientific">Deinococcus antarcticus</name>
    <dbReference type="NCBI Taxonomy" id="1298767"/>
    <lineage>
        <taxon>Bacteria</taxon>
        <taxon>Thermotogati</taxon>
        <taxon>Deinococcota</taxon>
        <taxon>Deinococci</taxon>
        <taxon>Deinococcales</taxon>
        <taxon>Deinococcaceae</taxon>
        <taxon>Deinococcus</taxon>
    </lineage>
</organism>
<evidence type="ECO:0000313" key="1">
    <source>
        <dbReference type="EMBL" id="MFC3860586.1"/>
    </source>
</evidence>
<accession>A0ABV8A5E3</accession>
<sequence length="150" mass="16750">MSDARTPARLKDELAALNWGAAHRTPIQMRYSDTDAMGHVNNAVYVQYLETSRVVMMRQLTGGDDQVRSVVARLELDYGREVKLGQEVIVESLVERLGRKSWTIVSRIVADGVPSAFARTVEVRVNEANEPTLLGSLPDLLRPYLLEVQA</sequence>
<dbReference type="PANTHER" id="PTHR31793:SF24">
    <property type="entry name" value="LONG-CHAIN ACYL-COA THIOESTERASE FADM"/>
    <property type="match status" value="1"/>
</dbReference>
<dbReference type="RefSeq" id="WP_380076726.1">
    <property type="nucleotide sequence ID" value="NZ_JBHRZF010000081.1"/>
</dbReference>
<dbReference type="Pfam" id="PF13279">
    <property type="entry name" value="4HBT_2"/>
    <property type="match status" value="1"/>
</dbReference>
<comment type="caution">
    <text evidence="1">The sequence shown here is derived from an EMBL/GenBank/DDBJ whole genome shotgun (WGS) entry which is preliminary data.</text>
</comment>
<dbReference type="PANTHER" id="PTHR31793">
    <property type="entry name" value="4-HYDROXYBENZOYL-COA THIOESTERASE FAMILY MEMBER"/>
    <property type="match status" value="1"/>
</dbReference>
<protein>
    <submittedName>
        <fullName evidence="1">Acyl-CoA thioesterase</fullName>
        <ecNumber evidence="1">3.1.2.-</ecNumber>
    </submittedName>
</protein>
<proteinExistence type="predicted"/>
<name>A0ABV8A5E3_9DEIO</name>
<reference evidence="2" key="1">
    <citation type="journal article" date="2019" name="Int. J. Syst. Evol. Microbiol.">
        <title>The Global Catalogue of Microorganisms (GCM) 10K type strain sequencing project: providing services to taxonomists for standard genome sequencing and annotation.</title>
        <authorList>
            <consortium name="The Broad Institute Genomics Platform"/>
            <consortium name="The Broad Institute Genome Sequencing Center for Infectious Disease"/>
            <person name="Wu L."/>
            <person name="Ma J."/>
        </authorList>
    </citation>
    <scope>NUCLEOTIDE SEQUENCE [LARGE SCALE GENOMIC DNA]</scope>
    <source>
        <strain evidence="2">CCTCC AB 2013263</strain>
    </source>
</reference>
<gene>
    <name evidence="1" type="ORF">ACFOPQ_07385</name>
</gene>
<dbReference type="Gene3D" id="3.10.129.10">
    <property type="entry name" value="Hotdog Thioesterase"/>
    <property type="match status" value="1"/>
</dbReference>
<dbReference type="InterPro" id="IPR050563">
    <property type="entry name" value="4-hydroxybenzoyl-CoA_TE"/>
</dbReference>
<dbReference type="EMBL" id="JBHRZF010000081">
    <property type="protein sequence ID" value="MFC3860586.1"/>
    <property type="molecule type" value="Genomic_DNA"/>
</dbReference>
<keyword evidence="1" id="KW-0378">Hydrolase</keyword>
<dbReference type="CDD" id="cd00586">
    <property type="entry name" value="4HBT"/>
    <property type="match status" value="1"/>
</dbReference>
<dbReference type="InterPro" id="IPR029069">
    <property type="entry name" value="HotDog_dom_sf"/>
</dbReference>
<dbReference type="Proteomes" id="UP001595748">
    <property type="component" value="Unassembled WGS sequence"/>
</dbReference>
<dbReference type="GO" id="GO:0016787">
    <property type="term" value="F:hydrolase activity"/>
    <property type="evidence" value="ECO:0007669"/>
    <property type="project" value="UniProtKB-KW"/>
</dbReference>
<dbReference type="SUPFAM" id="SSF54637">
    <property type="entry name" value="Thioesterase/thiol ester dehydrase-isomerase"/>
    <property type="match status" value="1"/>
</dbReference>
<dbReference type="EC" id="3.1.2.-" evidence="1"/>